<dbReference type="Proteomes" id="UP000789525">
    <property type="component" value="Unassembled WGS sequence"/>
</dbReference>
<evidence type="ECO:0000313" key="2">
    <source>
        <dbReference type="Proteomes" id="UP000789525"/>
    </source>
</evidence>
<feature type="non-terminal residue" evidence="1">
    <location>
        <position position="1"/>
    </location>
</feature>
<protein>
    <submittedName>
        <fullName evidence="1">2308_t:CDS:1</fullName>
    </submittedName>
</protein>
<organism evidence="1 2">
    <name type="scientific">Acaulospora colombiana</name>
    <dbReference type="NCBI Taxonomy" id="27376"/>
    <lineage>
        <taxon>Eukaryota</taxon>
        <taxon>Fungi</taxon>
        <taxon>Fungi incertae sedis</taxon>
        <taxon>Mucoromycota</taxon>
        <taxon>Glomeromycotina</taxon>
        <taxon>Glomeromycetes</taxon>
        <taxon>Diversisporales</taxon>
        <taxon>Acaulosporaceae</taxon>
        <taxon>Acaulospora</taxon>
    </lineage>
</organism>
<name>A0ACA9Q063_9GLOM</name>
<dbReference type="EMBL" id="CAJVPT010043488">
    <property type="protein sequence ID" value="CAG8732361.1"/>
    <property type="molecule type" value="Genomic_DNA"/>
</dbReference>
<keyword evidence="2" id="KW-1185">Reference proteome</keyword>
<gene>
    <name evidence="1" type="ORF">ACOLOM_LOCUS11718</name>
</gene>
<comment type="caution">
    <text evidence="1">The sequence shown here is derived from an EMBL/GenBank/DDBJ whole genome shotgun (WGS) entry which is preliminary data.</text>
</comment>
<proteinExistence type="predicted"/>
<reference evidence="1" key="1">
    <citation type="submission" date="2021-06" db="EMBL/GenBank/DDBJ databases">
        <authorList>
            <person name="Kallberg Y."/>
            <person name="Tangrot J."/>
            <person name="Rosling A."/>
        </authorList>
    </citation>
    <scope>NUCLEOTIDE SEQUENCE</scope>
    <source>
        <strain evidence="1">CL356</strain>
    </source>
</reference>
<evidence type="ECO:0000313" key="1">
    <source>
        <dbReference type="EMBL" id="CAG8732361.1"/>
    </source>
</evidence>
<sequence>RISPYFFNAGSFSTASLLSSLGTAYAQTIADACTSSSENPSPLEFDVIFGPAYKGIPLCAITAIKLADLNPTLFGQKEWCFNRKEAKDHGEGGTLVGAPLQGKRVLIIDDVITDGAAKREAVEIIKAYGGVLAGMVVAVDRQETTGVQGSRLSALGTLRKEYGVPMVAIVTLKDIIEYSKGRAGEKELAAIQAYKEQYGSEDVL</sequence>
<accession>A0ACA9Q063</accession>